<dbReference type="GO" id="GO:0005737">
    <property type="term" value="C:cytoplasm"/>
    <property type="evidence" value="ECO:0007669"/>
    <property type="project" value="TreeGrafter"/>
</dbReference>
<dbReference type="InterPro" id="IPR035647">
    <property type="entry name" value="EFG_III/V"/>
</dbReference>
<accession>A0A1X0VER8</accession>
<dbReference type="PROSITE" id="PS00910">
    <property type="entry name" value="UPF0029"/>
    <property type="match status" value="1"/>
</dbReference>
<comment type="similarity">
    <text evidence="1">Belongs to the IMPACT family.</text>
</comment>
<gene>
    <name evidence="4" type="ORF">BMR96_03795</name>
</gene>
<dbReference type="Proteomes" id="UP000192288">
    <property type="component" value="Unassembled WGS sequence"/>
</dbReference>
<dbReference type="InterPro" id="IPR036956">
    <property type="entry name" value="Impact_N_sf"/>
</dbReference>
<dbReference type="GO" id="GO:0006446">
    <property type="term" value="P:regulation of translational initiation"/>
    <property type="evidence" value="ECO:0007669"/>
    <property type="project" value="TreeGrafter"/>
</dbReference>
<dbReference type="Gene3D" id="3.30.230.30">
    <property type="entry name" value="Impact, N-terminal domain"/>
    <property type="match status" value="1"/>
</dbReference>
<reference evidence="4 5" key="1">
    <citation type="journal article" date="2017" name="Front. Microbiol.">
        <title>Genomic Characterization of Dairy Associated Leuconostoc Species and Diversity of Leuconostocs in Undefined Mixed Mesophilic Starter Cultures.</title>
        <authorList>
            <person name="Frantzen C.A."/>
            <person name="Kot W."/>
            <person name="Pedersen T.B."/>
            <person name="Ardo Y.M."/>
            <person name="Broadbent J.R."/>
            <person name="Neve H."/>
            <person name="Hansen L.H."/>
            <person name="Dal Bello F."/>
            <person name="Ostlie H.M."/>
            <person name="Kleppen H.P."/>
            <person name="Vogensen F.K."/>
            <person name="Holo H."/>
        </authorList>
    </citation>
    <scope>NUCLEOTIDE SEQUENCE [LARGE SCALE GENOMIC DNA]</scope>
    <source>
        <strain evidence="4 5">LMGCF08</strain>
    </source>
</reference>
<evidence type="ECO:0000313" key="4">
    <source>
        <dbReference type="EMBL" id="ORI98066.1"/>
    </source>
</evidence>
<dbReference type="PANTHER" id="PTHR16301">
    <property type="entry name" value="IMPACT-RELATED"/>
    <property type="match status" value="1"/>
</dbReference>
<dbReference type="SUPFAM" id="SSF54980">
    <property type="entry name" value="EF-G C-terminal domain-like"/>
    <property type="match status" value="1"/>
</dbReference>
<evidence type="ECO:0000313" key="5">
    <source>
        <dbReference type="Proteomes" id="UP000192288"/>
    </source>
</evidence>
<dbReference type="Pfam" id="PF01205">
    <property type="entry name" value="Impact_N"/>
    <property type="match status" value="1"/>
</dbReference>
<evidence type="ECO:0000256" key="1">
    <source>
        <dbReference type="ARBA" id="ARBA00007665"/>
    </source>
</evidence>
<dbReference type="NCBIfam" id="TIGR00257">
    <property type="entry name" value="IMPACT_YIGZ"/>
    <property type="match status" value="1"/>
</dbReference>
<dbReference type="eggNOG" id="COG1739">
    <property type="taxonomic scope" value="Bacteria"/>
</dbReference>
<dbReference type="InterPro" id="IPR001498">
    <property type="entry name" value="Impact_N"/>
</dbReference>
<feature type="domain" description="UPF0029" evidence="3">
    <location>
        <begin position="140"/>
        <end position="194"/>
    </location>
</feature>
<dbReference type="InterPro" id="IPR023582">
    <property type="entry name" value="Impact"/>
</dbReference>
<dbReference type="PANTHER" id="PTHR16301:SF20">
    <property type="entry name" value="IMPACT FAMILY MEMBER YIGZ"/>
    <property type="match status" value="1"/>
</dbReference>
<name>A0A1X0VER8_LEUPS</name>
<protein>
    <submittedName>
        <fullName evidence="4">YigZ family protein</fullName>
    </submittedName>
</protein>
<comment type="caution">
    <text evidence="4">The sequence shown here is derived from an EMBL/GenBank/DDBJ whole genome shotgun (WGS) entry which is preliminary data.</text>
</comment>
<dbReference type="InterPro" id="IPR015796">
    <property type="entry name" value="Impact_YigZ-like"/>
</dbReference>
<feature type="domain" description="Impact N-terminal" evidence="2">
    <location>
        <begin position="19"/>
        <end position="122"/>
    </location>
</feature>
<dbReference type="InterPro" id="IPR020569">
    <property type="entry name" value="UPF0029_Impact_CS"/>
</dbReference>
<dbReference type="AlphaFoldDB" id="A0A1X0VER8"/>
<dbReference type="STRING" id="33968.BMS77_02015"/>
<dbReference type="RefSeq" id="WP_080518977.1">
    <property type="nucleotide sequence ID" value="NZ_MPLS01000009.1"/>
</dbReference>
<organism evidence="4 5">
    <name type="scientific">Leuconostoc pseudomesenteroides</name>
    <dbReference type="NCBI Taxonomy" id="33968"/>
    <lineage>
        <taxon>Bacteria</taxon>
        <taxon>Bacillati</taxon>
        <taxon>Bacillota</taxon>
        <taxon>Bacilli</taxon>
        <taxon>Lactobacillales</taxon>
        <taxon>Lactobacillaceae</taxon>
        <taxon>Leuconostoc</taxon>
    </lineage>
</organism>
<dbReference type="Pfam" id="PF09186">
    <property type="entry name" value="DUF1949"/>
    <property type="match status" value="1"/>
</dbReference>
<dbReference type="EMBL" id="MPLS01000009">
    <property type="protein sequence ID" value="ORI98066.1"/>
    <property type="molecule type" value="Genomic_DNA"/>
</dbReference>
<dbReference type="Gene3D" id="3.30.70.240">
    <property type="match status" value="1"/>
</dbReference>
<evidence type="ECO:0000259" key="2">
    <source>
        <dbReference type="Pfam" id="PF01205"/>
    </source>
</evidence>
<sequence>MAHYFTISPKTYTWEQVIKKSRFILNVARVTSEEEARLFIAKINKQHYKASHNVFAYMLGDQDQIQRFSDNGEPNGTAGVPMLEVLQKNQIHDVVAVVTRYFGGVKLGAGGLIRAYASTTADGLKAAGFVERLSLHQVTITITYKHVDSLTYWLTQNDYHIMTTNYDENVHLIVPVSEVGLPSFQNTLTNQFAGNIGFDIGDITFFEIPVK</sequence>
<proteinExistence type="inferred from homology"/>
<dbReference type="InterPro" id="IPR015269">
    <property type="entry name" value="UPF0029_Impact_C"/>
</dbReference>
<dbReference type="SUPFAM" id="SSF54211">
    <property type="entry name" value="Ribosomal protein S5 domain 2-like"/>
    <property type="match status" value="1"/>
</dbReference>
<evidence type="ECO:0000259" key="3">
    <source>
        <dbReference type="Pfam" id="PF09186"/>
    </source>
</evidence>
<dbReference type="InterPro" id="IPR020568">
    <property type="entry name" value="Ribosomal_Su5_D2-typ_SF"/>
</dbReference>